<feature type="compositionally biased region" description="Polar residues" evidence="15">
    <location>
        <begin position="327"/>
        <end position="338"/>
    </location>
</feature>
<dbReference type="GO" id="GO:0005634">
    <property type="term" value="C:nucleus"/>
    <property type="evidence" value="ECO:0007669"/>
    <property type="project" value="UniProtKB-SubCell"/>
</dbReference>
<dbReference type="SUPFAM" id="SSF57667">
    <property type="entry name" value="beta-beta-alpha zinc fingers"/>
    <property type="match status" value="3"/>
</dbReference>
<feature type="compositionally biased region" description="Basic and acidic residues" evidence="15">
    <location>
        <begin position="292"/>
        <end position="303"/>
    </location>
</feature>
<dbReference type="GO" id="GO:0008270">
    <property type="term" value="F:zinc ion binding"/>
    <property type="evidence" value="ECO:0007669"/>
    <property type="project" value="UniProtKB-KW"/>
</dbReference>
<dbReference type="AlphaFoldDB" id="A0A3Q2PBG0"/>
<keyword evidence="2" id="KW-0678">Repressor</keyword>
<evidence type="ECO:0000256" key="7">
    <source>
        <dbReference type="ARBA" id="ARBA00023015"/>
    </source>
</evidence>
<dbReference type="InterPro" id="IPR036236">
    <property type="entry name" value="Znf_C2H2_sf"/>
</dbReference>
<evidence type="ECO:0000256" key="8">
    <source>
        <dbReference type="ARBA" id="ARBA00023125"/>
    </source>
</evidence>
<keyword evidence="6" id="KW-0862">Zinc</keyword>
<accession>A0A3Q2PBG0</accession>
<evidence type="ECO:0000256" key="15">
    <source>
        <dbReference type="SAM" id="MobiDB-lite"/>
    </source>
</evidence>
<keyword evidence="18" id="KW-1185">Reference proteome</keyword>
<evidence type="ECO:0000256" key="14">
    <source>
        <dbReference type="PROSITE-ProRule" id="PRU00042"/>
    </source>
</evidence>
<protein>
    <recommendedName>
        <fullName evidence="12">Zinc finger protein Pegasus</fullName>
    </recommendedName>
    <alternativeName>
        <fullName evidence="13">Ikaros family zinc finger protein 5</fullName>
    </alternativeName>
</protein>
<dbReference type="FunFam" id="3.30.160.60:FF:000924">
    <property type="entry name" value="IKAROS family zinc finger 5"/>
    <property type="match status" value="1"/>
</dbReference>
<dbReference type="Gene3D" id="3.30.160.60">
    <property type="entry name" value="Classic Zinc Finger"/>
    <property type="match status" value="4"/>
</dbReference>
<dbReference type="Proteomes" id="UP000265000">
    <property type="component" value="Unplaced"/>
</dbReference>
<comment type="similarity">
    <text evidence="11">Belongs to the Ikaros C2H2-type zinc-finger protein family.</text>
</comment>
<evidence type="ECO:0000256" key="6">
    <source>
        <dbReference type="ARBA" id="ARBA00022833"/>
    </source>
</evidence>
<dbReference type="Ensembl" id="ENSFHET00000016547.1">
    <property type="protein sequence ID" value="ENSFHEP00000009969.1"/>
    <property type="gene ID" value="ENSFHEG00000011230.1"/>
</dbReference>
<dbReference type="PANTHER" id="PTHR24404">
    <property type="entry name" value="ZINC FINGER PROTEIN"/>
    <property type="match status" value="1"/>
</dbReference>
<evidence type="ECO:0000256" key="9">
    <source>
        <dbReference type="ARBA" id="ARBA00023163"/>
    </source>
</evidence>
<feature type="compositionally biased region" description="Low complexity" evidence="15">
    <location>
        <begin position="389"/>
        <end position="414"/>
    </location>
</feature>
<evidence type="ECO:0000256" key="11">
    <source>
        <dbReference type="ARBA" id="ARBA00038390"/>
    </source>
</evidence>
<dbReference type="GO" id="GO:0006357">
    <property type="term" value="P:regulation of transcription by RNA polymerase II"/>
    <property type="evidence" value="ECO:0007669"/>
    <property type="project" value="TreeGrafter"/>
</dbReference>
<evidence type="ECO:0000259" key="16">
    <source>
        <dbReference type="PROSITE" id="PS50157"/>
    </source>
</evidence>
<keyword evidence="8" id="KW-0238">DNA-binding</keyword>
<evidence type="ECO:0000256" key="5">
    <source>
        <dbReference type="ARBA" id="ARBA00022771"/>
    </source>
</evidence>
<dbReference type="FunFam" id="3.30.160.60:FF:000402">
    <property type="entry name" value="IKAROS family zinc finger 5"/>
    <property type="match status" value="1"/>
</dbReference>
<reference evidence="17" key="2">
    <citation type="submission" date="2025-09" db="UniProtKB">
        <authorList>
            <consortium name="Ensembl"/>
        </authorList>
    </citation>
    <scope>IDENTIFICATION</scope>
</reference>
<dbReference type="InterPro" id="IPR013087">
    <property type="entry name" value="Znf_C2H2_type"/>
</dbReference>
<evidence type="ECO:0000256" key="2">
    <source>
        <dbReference type="ARBA" id="ARBA00022491"/>
    </source>
</evidence>
<feature type="domain" description="C2H2-type" evidence="16">
    <location>
        <begin position="206"/>
        <end position="229"/>
    </location>
</feature>
<evidence type="ECO:0000313" key="17">
    <source>
        <dbReference type="Ensembl" id="ENSFHEP00000009969.1"/>
    </source>
</evidence>
<reference evidence="17" key="1">
    <citation type="submission" date="2025-08" db="UniProtKB">
        <authorList>
            <consortium name="Ensembl"/>
        </authorList>
    </citation>
    <scope>IDENTIFICATION</scope>
</reference>
<keyword evidence="3" id="KW-0479">Metal-binding</keyword>
<evidence type="ECO:0000256" key="3">
    <source>
        <dbReference type="ARBA" id="ARBA00022723"/>
    </source>
</evidence>
<dbReference type="InterPro" id="IPR050589">
    <property type="entry name" value="Ikaros_C2H2-ZF"/>
</dbReference>
<dbReference type="STRING" id="8078.ENSFHEP00000009969"/>
<dbReference type="GO" id="GO:0003700">
    <property type="term" value="F:DNA-binding transcription factor activity"/>
    <property type="evidence" value="ECO:0007669"/>
    <property type="project" value="TreeGrafter"/>
</dbReference>
<proteinExistence type="inferred from homology"/>
<sequence>MVCYETATTRRGEADDAFTNTWKLPLQVQQRKQTTKMEEIKTEPVDFVREFQEYLTQQTQHVNMISGSICGERETTEQFQAGEMEQCKNQDVCQMFIHSVAMYVYVCVCAAAPRCEQTFLDPASVEVSLPAEDGSDTQVEGLERTCDGKYKCSYCSYANKGMARLIEHIRIHTGEKPHRCQLCPFASAYERHLEAHVRSHTGEKPYKCDLCAFRCSDRSNLSHHRRRRHKLLPTRVVRSPFSSKRMLSSLQKRTGSLGFGRRLLINLNPPSAVVPKSDYFNEFSHKVPQLNGREHKTPPKTDENESWSRISNGFRNSLDQLSLLTGQLSNANPDSRSPASPDRQSLKDEKPILAEQVRSDGMQTSPPKEESPTSGQKSCSFASGCGTETNATASSGSVSNSQASTPTPAASAPNEDGQNLLHRCKHCDIHFSDNIIYTIHMGCHGYEHPFQCNICGHMCMDKYNFACHFARGQHKNDASN</sequence>
<comment type="subcellular location">
    <subcellularLocation>
        <location evidence="1">Nucleus</location>
    </subcellularLocation>
</comment>
<keyword evidence="7" id="KW-0805">Transcription regulation</keyword>
<keyword evidence="10" id="KW-0539">Nucleus</keyword>
<feature type="region of interest" description="Disordered" evidence="15">
    <location>
        <begin position="289"/>
        <end position="308"/>
    </location>
</feature>
<keyword evidence="9" id="KW-0804">Transcription</keyword>
<feature type="region of interest" description="Disordered" evidence="15">
    <location>
        <begin position="327"/>
        <end position="416"/>
    </location>
</feature>
<name>A0A3Q2PBG0_FUNHE</name>
<dbReference type="SMART" id="SM00355">
    <property type="entry name" value="ZnF_C2H2"/>
    <property type="match status" value="5"/>
</dbReference>
<dbReference type="PANTHER" id="PTHR24404:SF55">
    <property type="entry name" value="ZINC FINGER PROTEIN PEGASUS"/>
    <property type="match status" value="1"/>
</dbReference>
<evidence type="ECO:0000256" key="13">
    <source>
        <dbReference type="ARBA" id="ARBA00043251"/>
    </source>
</evidence>
<evidence type="ECO:0000313" key="18">
    <source>
        <dbReference type="Proteomes" id="UP000265000"/>
    </source>
</evidence>
<dbReference type="GO" id="GO:0000978">
    <property type="term" value="F:RNA polymerase II cis-regulatory region sequence-specific DNA binding"/>
    <property type="evidence" value="ECO:0007669"/>
    <property type="project" value="TreeGrafter"/>
</dbReference>
<dbReference type="PROSITE" id="PS50157">
    <property type="entry name" value="ZINC_FINGER_C2H2_2"/>
    <property type="match status" value="3"/>
</dbReference>
<dbReference type="PROSITE" id="PS00028">
    <property type="entry name" value="ZINC_FINGER_C2H2_1"/>
    <property type="match status" value="3"/>
</dbReference>
<feature type="domain" description="C2H2-type" evidence="16">
    <location>
        <begin position="178"/>
        <end position="205"/>
    </location>
</feature>
<evidence type="ECO:0000256" key="4">
    <source>
        <dbReference type="ARBA" id="ARBA00022737"/>
    </source>
</evidence>
<feature type="domain" description="C2H2-type" evidence="16">
    <location>
        <begin position="150"/>
        <end position="177"/>
    </location>
</feature>
<organism evidence="17 18">
    <name type="scientific">Fundulus heteroclitus</name>
    <name type="common">Killifish</name>
    <name type="synonym">Mummichog</name>
    <dbReference type="NCBI Taxonomy" id="8078"/>
    <lineage>
        <taxon>Eukaryota</taxon>
        <taxon>Metazoa</taxon>
        <taxon>Chordata</taxon>
        <taxon>Craniata</taxon>
        <taxon>Vertebrata</taxon>
        <taxon>Euteleostomi</taxon>
        <taxon>Actinopterygii</taxon>
        <taxon>Neopterygii</taxon>
        <taxon>Teleostei</taxon>
        <taxon>Neoteleostei</taxon>
        <taxon>Acanthomorphata</taxon>
        <taxon>Ovalentaria</taxon>
        <taxon>Atherinomorphae</taxon>
        <taxon>Cyprinodontiformes</taxon>
        <taxon>Fundulidae</taxon>
        <taxon>Fundulus</taxon>
    </lineage>
</organism>
<feature type="compositionally biased region" description="Polar residues" evidence="15">
    <location>
        <begin position="361"/>
        <end position="381"/>
    </location>
</feature>
<keyword evidence="5 14" id="KW-0863">Zinc-finger</keyword>
<evidence type="ECO:0000256" key="12">
    <source>
        <dbReference type="ARBA" id="ARBA00040442"/>
    </source>
</evidence>
<dbReference type="FunFam" id="3.30.160.60:FF:001097">
    <property type="entry name" value="IKAROS family zinc finger 5"/>
    <property type="match status" value="1"/>
</dbReference>
<keyword evidence="4" id="KW-0677">Repeat</keyword>
<evidence type="ECO:0000256" key="1">
    <source>
        <dbReference type="ARBA" id="ARBA00004123"/>
    </source>
</evidence>
<evidence type="ECO:0000256" key="10">
    <source>
        <dbReference type="ARBA" id="ARBA00023242"/>
    </source>
</evidence>
<dbReference type="GeneTree" id="ENSGT00940000155035"/>